<dbReference type="EMBL" id="UINC01228116">
    <property type="protein sequence ID" value="SVE59298.1"/>
    <property type="molecule type" value="Genomic_DNA"/>
</dbReference>
<feature type="non-terminal residue" evidence="1">
    <location>
        <position position="125"/>
    </location>
</feature>
<dbReference type="PRINTS" id="PR01210">
    <property type="entry name" value="GGTRANSPTASE"/>
</dbReference>
<dbReference type="Pfam" id="PF01019">
    <property type="entry name" value="G_glu_transpept"/>
    <property type="match status" value="1"/>
</dbReference>
<evidence type="ECO:0008006" key="2">
    <source>
        <dbReference type="Google" id="ProtNLM"/>
    </source>
</evidence>
<dbReference type="PANTHER" id="PTHR43881:SF1">
    <property type="entry name" value="GAMMA-GLUTAMYLTRANSPEPTIDASE (AFU_ORTHOLOGUE AFUA_4G13580)"/>
    <property type="match status" value="1"/>
</dbReference>
<proteinExistence type="predicted"/>
<name>A0A383ETB6_9ZZZZ</name>
<dbReference type="InterPro" id="IPR029055">
    <property type="entry name" value="Ntn_hydrolases_N"/>
</dbReference>
<dbReference type="PANTHER" id="PTHR43881">
    <property type="entry name" value="GAMMA-GLUTAMYLTRANSPEPTIDASE (AFU_ORTHOLOGUE AFUA_4G13580)"/>
    <property type="match status" value="1"/>
</dbReference>
<dbReference type="AlphaFoldDB" id="A0A383ETB6"/>
<reference evidence="1" key="1">
    <citation type="submission" date="2018-05" db="EMBL/GenBank/DDBJ databases">
        <authorList>
            <person name="Lanie J.A."/>
            <person name="Ng W.-L."/>
            <person name="Kazmierczak K.M."/>
            <person name="Andrzejewski T.M."/>
            <person name="Davidsen T.M."/>
            <person name="Wayne K.J."/>
            <person name="Tettelin H."/>
            <person name="Glass J.I."/>
            <person name="Rusch D."/>
            <person name="Podicherti R."/>
            <person name="Tsui H.-C.T."/>
            <person name="Winkler M.E."/>
        </authorList>
    </citation>
    <scope>NUCLEOTIDE SEQUENCE</scope>
</reference>
<organism evidence="1">
    <name type="scientific">marine metagenome</name>
    <dbReference type="NCBI Taxonomy" id="408172"/>
    <lineage>
        <taxon>unclassified sequences</taxon>
        <taxon>metagenomes</taxon>
        <taxon>ecological metagenomes</taxon>
    </lineage>
</organism>
<dbReference type="SUPFAM" id="SSF56235">
    <property type="entry name" value="N-terminal nucleophile aminohydrolases (Ntn hydrolases)"/>
    <property type="match status" value="1"/>
</dbReference>
<sequence length="125" mass="12952">MDLITRKQSISASQGVVTSNHPVASSVGISILSSGGNAFDAAIGTAFALSVVEPMMVGPFGGGFTNFFKPNEGFSTIDGYGSAPGAAHEKMYKPISNDLAEYFDVEDQLNQNGYLSVGTPANLLA</sequence>
<evidence type="ECO:0000313" key="1">
    <source>
        <dbReference type="EMBL" id="SVE59298.1"/>
    </source>
</evidence>
<gene>
    <name evidence="1" type="ORF">METZ01_LOCUS512152</name>
</gene>
<accession>A0A383ETB6</accession>
<dbReference type="InterPro" id="IPR052896">
    <property type="entry name" value="GGT-like_enzyme"/>
</dbReference>
<protein>
    <recommendedName>
        <fullName evidence="2">Gamma-glutamyltransferase</fullName>
    </recommendedName>
</protein>